<protein>
    <recommendedName>
        <fullName evidence="3">F-box domain-containing protein</fullName>
    </recommendedName>
</protein>
<evidence type="ECO:0008006" key="3">
    <source>
        <dbReference type="Google" id="ProtNLM"/>
    </source>
</evidence>
<organism evidence="1 2">
    <name type="scientific">Hypsizygus marmoreus</name>
    <name type="common">White beech mushroom</name>
    <name type="synonym">Agaricus marmoreus</name>
    <dbReference type="NCBI Taxonomy" id="39966"/>
    <lineage>
        <taxon>Eukaryota</taxon>
        <taxon>Fungi</taxon>
        <taxon>Dikarya</taxon>
        <taxon>Basidiomycota</taxon>
        <taxon>Agaricomycotina</taxon>
        <taxon>Agaricomycetes</taxon>
        <taxon>Agaricomycetidae</taxon>
        <taxon>Agaricales</taxon>
        <taxon>Tricholomatineae</taxon>
        <taxon>Lyophyllaceae</taxon>
        <taxon>Hypsizygus</taxon>
    </lineage>
</organism>
<reference evidence="1" key="1">
    <citation type="submission" date="2018-04" db="EMBL/GenBank/DDBJ databases">
        <title>Whole genome sequencing of Hypsizygus marmoreus.</title>
        <authorList>
            <person name="Choi I.-G."/>
            <person name="Min B."/>
            <person name="Kim J.-G."/>
            <person name="Kim S."/>
            <person name="Oh Y.-L."/>
            <person name="Kong W.-S."/>
            <person name="Park H."/>
            <person name="Jeong J."/>
            <person name="Song E.-S."/>
        </authorList>
    </citation>
    <scope>NUCLEOTIDE SEQUENCE [LARGE SCALE GENOMIC DNA]</scope>
    <source>
        <strain evidence="1">51987-8</strain>
    </source>
</reference>
<dbReference type="EMBL" id="LUEZ02000046">
    <property type="protein sequence ID" value="RDB23439.1"/>
    <property type="molecule type" value="Genomic_DNA"/>
</dbReference>
<dbReference type="InParanoid" id="A0A369JMI0"/>
<dbReference type="AlphaFoldDB" id="A0A369JMI0"/>
<gene>
    <name evidence="1" type="ORF">Hypma_009456</name>
</gene>
<comment type="caution">
    <text evidence="1">The sequence shown here is derived from an EMBL/GenBank/DDBJ whole genome shotgun (WGS) entry which is preliminary data.</text>
</comment>
<dbReference type="Proteomes" id="UP000076154">
    <property type="component" value="Unassembled WGS sequence"/>
</dbReference>
<name>A0A369JMI0_HYPMA</name>
<accession>A0A369JMI0</accession>
<keyword evidence="2" id="KW-1185">Reference proteome</keyword>
<evidence type="ECO:0000313" key="2">
    <source>
        <dbReference type="Proteomes" id="UP000076154"/>
    </source>
</evidence>
<proteinExistence type="predicted"/>
<evidence type="ECO:0000313" key="1">
    <source>
        <dbReference type="EMBL" id="RDB23439.1"/>
    </source>
</evidence>
<sequence>MSFLQEKPIFPADVLSVIYGIHDLPRHDGLALSSVTRMTRLVSLPFLFSSVTLNTKCKNALENENQALFNSIRSISTGDTTSPWPQPAYFTPMLRLFPKLLNLRSICLCRTILPLQLLPAFLASITSLPLHELLLGIDTASAPNSIDELPTAPPTLEVLRITWGNLSDETKTPDPITDASGFLRALVEPSVGTLQHLKVTFEYKQSATMSFDFGVLKAARALRSFSLSSYGDNADFIDDVLPDVLSPSLNALSLEWHSYPGTQPMFKESFVASLAQLPNLATLILGLDFEKDAKDTLRYDHDFGWYVRCLLRRLRATELLAAACPALETVVWRQSQIDSEGNNMNHAFRVGAGGAVRIVKDWWMDDLWKDERGLPLPDNIDDVALDRIAMFKCYGI</sequence>